<dbReference type="SMART" id="SM00360">
    <property type="entry name" value="RRM"/>
    <property type="match status" value="1"/>
</dbReference>
<dbReference type="GO" id="GO:0003723">
    <property type="term" value="F:RNA binding"/>
    <property type="evidence" value="ECO:0007669"/>
    <property type="project" value="UniProtKB-UniRule"/>
</dbReference>
<dbReference type="PROSITE" id="PS50102">
    <property type="entry name" value="RRM"/>
    <property type="match status" value="1"/>
</dbReference>
<dbReference type="InterPro" id="IPR052462">
    <property type="entry name" value="SLIRP/GR-RBP-like"/>
</dbReference>
<evidence type="ECO:0000313" key="4">
    <source>
        <dbReference type="EMBL" id="KAK7396717.1"/>
    </source>
</evidence>
<dbReference type="InterPro" id="IPR000504">
    <property type="entry name" value="RRM_dom"/>
</dbReference>
<dbReference type="Pfam" id="PF00076">
    <property type="entry name" value="RRM_1"/>
    <property type="match status" value="1"/>
</dbReference>
<dbReference type="AlphaFoldDB" id="A0AAN9XKY9"/>
<evidence type="ECO:0000259" key="3">
    <source>
        <dbReference type="PROSITE" id="PS50102"/>
    </source>
</evidence>
<name>A0AAN9XKY9_PSOTE</name>
<gene>
    <name evidence="4" type="ORF">VNO78_17875</name>
</gene>
<comment type="caution">
    <text evidence="4">The sequence shown here is derived from an EMBL/GenBank/DDBJ whole genome shotgun (WGS) entry which is preliminary data.</text>
</comment>
<organism evidence="4 5">
    <name type="scientific">Psophocarpus tetragonolobus</name>
    <name type="common">Winged bean</name>
    <name type="synonym">Dolichos tetragonolobus</name>
    <dbReference type="NCBI Taxonomy" id="3891"/>
    <lineage>
        <taxon>Eukaryota</taxon>
        <taxon>Viridiplantae</taxon>
        <taxon>Streptophyta</taxon>
        <taxon>Embryophyta</taxon>
        <taxon>Tracheophyta</taxon>
        <taxon>Spermatophyta</taxon>
        <taxon>Magnoliopsida</taxon>
        <taxon>eudicotyledons</taxon>
        <taxon>Gunneridae</taxon>
        <taxon>Pentapetalae</taxon>
        <taxon>rosids</taxon>
        <taxon>fabids</taxon>
        <taxon>Fabales</taxon>
        <taxon>Fabaceae</taxon>
        <taxon>Papilionoideae</taxon>
        <taxon>50 kb inversion clade</taxon>
        <taxon>NPAAA clade</taxon>
        <taxon>indigoferoid/millettioid clade</taxon>
        <taxon>Phaseoleae</taxon>
        <taxon>Psophocarpus</taxon>
    </lineage>
</organism>
<protein>
    <recommendedName>
        <fullName evidence="3">RRM domain-containing protein</fullName>
    </recommendedName>
</protein>
<keyword evidence="1 2" id="KW-0694">RNA-binding</keyword>
<proteinExistence type="predicted"/>
<evidence type="ECO:0000256" key="2">
    <source>
        <dbReference type="PROSITE-ProRule" id="PRU00176"/>
    </source>
</evidence>
<dbReference type="Gene3D" id="3.30.70.330">
    <property type="match status" value="1"/>
</dbReference>
<dbReference type="PANTHER" id="PTHR48027">
    <property type="entry name" value="HETEROGENEOUS NUCLEAR RIBONUCLEOPROTEIN 87F-RELATED"/>
    <property type="match status" value="1"/>
</dbReference>
<sequence>MNSMAAARKIIEANKNKALWSSLLSFRRGIAFKLFVGGLSFYTTEKGLSDAFSNYGQVIEAKIATDRMTDRSKGFGFVTFASQDEAEKAIEEMKGRTLNGRVVFVDYAKPSINTGGGIPIARGPPEPKADD</sequence>
<reference evidence="4 5" key="1">
    <citation type="submission" date="2024-01" db="EMBL/GenBank/DDBJ databases">
        <title>The genomes of 5 underutilized Papilionoideae crops provide insights into root nodulation and disease resistanc.</title>
        <authorList>
            <person name="Jiang F."/>
        </authorList>
    </citation>
    <scope>NUCLEOTIDE SEQUENCE [LARGE SCALE GENOMIC DNA]</scope>
    <source>
        <strain evidence="4">DUOXIRENSHENG_FW03</strain>
        <tissue evidence="4">Leaves</tissue>
    </source>
</reference>
<dbReference type="InterPro" id="IPR012677">
    <property type="entry name" value="Nucleotide-bd_a/b_plait_sf"/>
</dbReference>
<evidence type="ECO:0000313" key="5">
    <source>
        <dbReference type="Proteomes" id="UP001386955"/>
    </source>
</evidence>
<dbReference type="Proteomes" id="UP001386955">
    <property type="component" value="Unassembled WGS sequence"/>
</dbReference>
<keyword evidence="5" id="KW-1185">Reference proteome</keyword>
<dbReference type="EMBL" id="JAYMYS010000004">
    <property type="protein sequence ID" value="KAK7396717.1"/>
    <property type="molecule type" value="Genomic_DNA"/>
</dbReference>
<accession>A0AAN9XKY9</accession>
<dbReference type="InterPro" id="IPR035979">
    <property type="entry name" value="RBD_domain_sf"/>
</dbReference>
<feature type="domain" description="RRM" evidence="3">
    <location>
        <begin position="32"/>
        <end position="110"/>
    </location>
</feature>
<evidence type="ECO:0000256" key="1">
    <source>
        <dbReference type="ARBA" id="ARBA00022884"/>
    </source>
</evidence>
<dbReference type="SUPFAM" id="SSF54928">
    <property type="entry name" value="RNA-binding domain, RBD"/>
    <property type="match status" value="1"/>
</dbReference>